<evidence type="ECO:0000256" key="2">
    <source>
        <dbReference type="RuleBase" id="RU361163"/>
    </source>
</evidence>
<comment type="similarity">
    <text evidence="1 2">Belongs to the glycosyl hydrolase 12 (cellulase H) family.</text>
</comment>
<protein>
    <recommendedName>
        <fullName evidence="6">Glycosyl hydrolase family 12</fullName>
    </recommendedName>
</protein>
<name>A0A7K3QVM1_9ACTN</name>
<dbReference type="InterPro" id="IPR013320">
    <property type="entry name" value="ConA-like_dom_sf"/>
</dbReference>
<proteinExistence type="inferred from homology"/>
<keyword evidence="2" id="KW-0326">Glycosidase</keyword>
<keyword evidence="2" id="KW-0624">Polysaccharide degradation</keyword>
<dbReference type="SUPFAM" id="SSF49899">
    <property type="entry name" value="Concanavalin A-like lectins/glucanases"/>
    <property type="match status" value="1"/>
</dbReference>
<comment type="caution">
    <text evidence="4">The sequence shown here is derived from an EMBL/GenBank/DDBJ whole genome shotgun (WGS) entry which is preliminary data.</text>
</comment>
<dbReference type="Pfam" id="PF01670">
    <property type="entry name" value="Glyco_hydro_12"/>
    <property type="match status" value="1"/>
</dbReference>
<feature type="signal peptide" evidence="3">
    <location>
        <begin position="1"/>
        <end position="34"/>
    </location>
</feature>
<dbReference type="PANTHER" id="PTHR34002">
    <property type="entry name" value="BLR1656 PROTEIN"/>
    <property type="match status" value="1"/>
</dbReference>
<sequence>MNLLHRFARTRRGAATAVVAAALLTGVAAAPAQAATLQNCDVEGTIMYGKYYAHNSEWGNTYNGWGQGNQCVSHSDTELGNNWYSSFNWYNNSNISDDEWHIKAWPSVVSGWQWGYANPDHGGFPVRLGDEHQIVTNWDFEVNATNWKGDSIYDLWVDPSQNPGSQPQNEVMIFLNYSDGAIPNSSDKVGNVWIGGASWDVYRSRGSWQVISYVRTAQTWSVSNLNLREFMDHSQNAGWLDPNLYLVSVQAGHEIWHGSGTTHTWNYSVDVS</sequence>
<feature type="chain" id="PRO_5029908397" description="Glycosyl hydrolase family 12" evidence="3">
    <location>
        <begin position="35"/>
        <end position="272"/>
    </location>
</feature>
<evidence type="ECO:0000313" key="5">
    <source>
        <dbReference type="Proteomes" id="UP000470520"/>
    </source>
</evidence>
<dbReference type="GO" id="GO:0000272">
    <property type="term" value="P:polysaccharide catabolic process"/>
    <property type="evidence" value="ECO:0007669"/>
    <property type="project" value="UniProtKB-KW"/>
</dbReference>
<evidence type="ECO:0000256" key="3">
    <source>
        <dbReference type="SAM" id="SignalP"/>
    </source>
</evidence>
<keyword evidence="2" id="KW-0119">Carbohydrate metabolism</keyword>
<dbReference type="InterPro" id="IPR013319">
    <property type="entry name" value="GH11/12"/>
</dbReference>
<evidence type="ECO:0008006" key="6">
    <source>
        <dbReference type="Google" id="ProtNLM"/>
    </source>
</evidence>
<dbReference type="AlphaFoldDB" id="A0A7K3QVM1"/>
<reference evidence="4 5" key="1">
    <citation type="submission" date="2020-01" db="EMBL/GenBank/DDBJ databases">
        <title>Insect and environment-associated Actinomycetes.</title>
        <authorList>
            <person name="Currrie C."/>
            <person name="Chevrette M."/>
            <person name="Carlson C."/>
            <person name="Stubbendieck R."/>
            <person name="Wendt-Pienkowski E."/>
        </authorList>
    </citation>
    <scope>NUCLEOTIDE SEQUENCE [LARGE SCALE GENOMIC DNA]</scope>
    <source>
        <strain evidence="4 5">SID7754</strain>
    </source>
</reference>
<dbReference type="PANTHER" id="PTHR34002:SF9">
    <property type="entry name" value="XYLOGLUCAN-SPECIFIC ENDO-BETA-1,4-GLUCANASE A"/>
    <property type="match status" value="1"/>
</dbReference>
<keyword evidence="3" id="KW-0732">Signal</keyword>
<keyword evidence="2" id="KW-0378">Hydrolase</keyword>
<evidence type="ECO:0000256" key="1">
    <source>
        <dbReference type="ARBA" id="ARBA00005519"/>
    </source>
</evidence>
<evidence type="ECO:0000313" key="4">
    <source>
        <dbReference type="EMBL" id="NEB93865.1"/>
    </source>
</evidence>
<organism evidence="4 5">
    <name type="scientific">Streptomyces bauhiniae</name>
    <dbReference type="NCBI Taxonomy" id="2340725"/>
    <lineage>
        <taxon>Bacteria</taxon>
        <taxon>Bacillati</taxon>
        <taxon>Actinomycetota</taxon>
        <taxon>Actinomycetes</taxon>
        <taxon>Kitasatosporales</taxon>
        <taxon>Streptomycetaceae</taxon>
        <taxon>Streptomyces</taxon>
    </lineage>
</organism>
<dbReference type="Gene3D" id="2.60.120.180">
    <property type="match status" value="1"/>
</dbReference>
<accession>A0A7K3QVM1</accession>
<dbReference type="RefSeq" id="WP_164190432.1">
    <property type="nucleotide sequence ID" value="NZ_JAAGMR010000223.1"/>
</dbReference>
<dbReference type="EMBL" id="JAAGMR010000223">
    <property type="protein sequence ID" value="NEB93865.1"/>
    <property type="molecule type" value="Genomic_DNA"/>
</dbReference>
<dbReference type="InterPro" id="IPR002594">
    <property type="entry name" value="GH12"/>
</dbReference>
<dbReference type="Proteomes" id="UP000470520">
    <property type="component" value="Unassembled WGS sequence"/>
</dbReference>
<dbReference type="GO" id="GO:0008810">
    <property type="term" value="F:cellulase activity"/>
    <property type="evidence" value="ECO:0007669"/>
    <property type="project" value="InterPro"/>
</dbReference>
<gene>
    <name evidence="4" type="ORF">G3I21_19575</name>
</gene>